<dbReference type="EMBL" id="JANAVB010035017">
    <property type="protein sequence ID" value="KAJ6806099.1"/>
    <property type="molecule type" value="Genomic_DNA"/>
</dbReference>
<comment type="caution">
    <text evidence="2">The sequence shown here is derived from an EMBL/GenBank/DDBJ whole genome shotgun (WGS) entry which is preliminary data.</text>
</comment>
<protein>
    <submittedName>
        <fullName evidence="2">NADH dehydrogenase subunit 5 (Plastid)</fullName>
    </submittedName>
</protein>
<evidence type="ECO:0000313" key="3">
    <source>
        <dbReference type="Proteomes" id="UP001140949"/>
    </source>
</evidence>
<organism evidence="2 3">
    <name type="scientific">Iris pallida</name>
    <name type="common">Sweet iris</name>
    <dbReference type="NCBI Taxonomy" id="29817"/>
    <lineage>
        <taxon>Eukaryota</taxon>
        <taxon>Viridiplantae</taxon>
        <taxon>Streptophyta</taxon>
        <taxon>Embryophyta</taxon>
        <taxon>Tracheophyta</taxon>
        <taxon>Spermatophyta</taxon>
        <taxon>Magnoliopsida</taxon>
        <taxon>Liliopsida</taxon>
        <taxon>Asparagales</taxon>
        <taxon>Iridaceae</taxon>
        <taxon>Iridoideae</taxon>
        <taxon>Irideae</taxon>
        <taxon>Iris</taxon>
    </lineage>
</organism>
<keyword evidence="3" id="KW-1185">Reference proteome</keyword>
<reference evidence="2" key="2">
    <citation type="submission" date="2023-04" db="EMBL/GenBank/DDBJ databases">
        <authorList>
            <person name="Bruccoleri R.E."/>
            <person name="Oakeley E.J."/>
            <person name="Faust A.-M."/>
            <person name="Dessus-Babus S."/>
            <person name="Altorfer M."/>
            <person name="Burckhardt D."/>
            <person name="Oertli M."/>
            <person name="Naumann U."/>
            <person name="Petersen F."/>
            <person name="Wong J."/>
        </authorList>
    </citation>
    <scope>NUCLEOTIDE SEQUENCE</scope>
    <source>
        <strain evidence="2">GSM-AAB239-AS_SAM_17_03QT</strain>
        <tissue evidence="2">Leaf</tissue>
    </source>
</reference>
<proteinExistence type="predicted"/>
<evidence type="ECO:0000313" key="2">
    <source>
        <dbReference type="EMBL" id="KAJ6806099.1"/>
    </source>
</evidence>
<dbReference type="AlphaFoldDB" id="A0AAX6EQJ0"/>
<reference evidence="2" key="1">
    <citation type="journal article" date="2023" name="GigaByte">
        <title>Genome assembly of the bearded iris, Iris pallida Lam.</title>
        <authorList>
            <person name="Bruccoleri R.E."/>
            <person name="Oakeley E.J."/>
            <person name="Faust A.M.E."/>
            <person name="Altorfer M."/>
            <person name="Dessus-Babus S."/>
            <person name="Burckhardt D."/>
            <person name="Oertli M."/>
            <person name="Naumann U."/>
            <person name="Petersen F."/>
            <person name="Wong J."/>
        </authorList>
    </citation>
    <scope>NUCLEOTIDE SEQUENCE</scope>
    <source>
        <strain evidence="2">GSM-AAB239-AS_SAM_17_03QT</strain>
    </source>
</reference>
<keyword evidence="1" id="KW-0472">Membrane</keyword>
<sequence length="50" mass="5976">MEERVLPMHIDIYVPLKNKFSIFFLIIISDSPIFISFEKNNNKSTKKIYI</sequence>
<dbReference type="Proteomes" id="UP001140949">
    <property type="component" value="Unassembled WGS sequence"/>
</dbReference>
<feature type="transmembrane region" description="Helical" evidence="1">
    <location>
        <begin position="20"/>
        <end position="37"/>
    </location>
</feature>
<accession>A0AAX6EQJ0</accession>
<keyword evidence="1" id="KW-1133">Transmembrane helix</keyword>
<gene>
    <name evidence="2" type="ORF">M6B38_176990</name>
</gene>
<evidence type="ECO:0000256" key="1">
    <source>
        <dbReference type="SAM" id="Phobius"/>
    </source>
</evidence>
<name>A0AAX6EQJ0_IRIPA</name>
<keyword evidence="1" id="KW-0812">Transmembrane</keyword>